<dbReference type="AlphaFoldDB" id="A0A1S1HVE4"/>
<dbReference type="GO" id="GO:0003677">
    <property type="term" value="F:DNA binding"/>
    <property type="evidence" value="ECO:0007669"/>
    <property type="project" value="UniProtKB-KW"/>
</dbReference>
<evidence type="ECO:0000256" key="2">
    <source>
        <dbReference type="ARBA" id="ARBA00023125"/>
    </source>
</evidence>
<keyword evidence="1" id="KW-0805">Transcription regulation</keyword>
<evidence type="ECO:0000256" key="3">
    <source>
        <dbReference type="ARBA" id="ARBA00023163"/>
    </source>
</evidence>
<evidence type="ECO:0000313" key="6">
    <source>
        <dbReference type="Proteomes" id="UP000179588"/>
    </source>
</evidence>
<proteinExistence type="predicted"/>
<dbReference type="Pfam" id="PF01381">
    <property type="entry name" value="HTH_3"/>
    <property type="match status" value="1"/>
</dbReference>
<feature type="domain" description="HTH cro/C1-type" evidence="4">
    <location>
        <begin position="25"/>
        <end position="67"/>
    </location>
</feature>
<dbReference type="PROSITE" id="PS50943">
    <property type="entry name" value="HTH_CROC1"/>
    <property type="match status" value="1"/>
</dbReference>
<keyword evidence="2" id="KW-0238">DNA-binding</keyword>
<accession>A0A1S1HVE4</accession>
<dbReference type="CDD" id="cd00093">
    <property type="entry name" value="HTH_XRE"/>
    <property type="match status" value="1"/>
</dbReference>
<dbReference type="PANTHER" id="PTHR40661">
    <property type="match status" value="1"/>
</dbReference>
<sequence length="101" mass="11345">MNSKKKTIVEFSERLKSIVPKGSGRDFAHKAGISYSTFHNYMNAQSSPTLENLVLLSKACNVSIEWLATGNSLTLQNQRTTDSVPSLIHKIPFLNKKEFLF</sequence>
<dbReference type="Gene3D" id="1.10.260.40">
    <property type="entry name" value="lambda repressor-like DNA-binding domains"/>
    <property type="match status" value="1"/>
</dbReference>
<comment type="caution">
    <text evidence="5">The sequence shown here is derived from an EMBL/GenBank/DDBJ whole genome shotgun (WGS) entry which is preliminary data.</text>
</comment>
<evidence type="ECO:0000259" key="4">
    <source>
        <dbReference type="PROSITE" id="PS50943"/>
    </source>
</evidence>
<dbReference type="PANTHER" id="PTHR40661:SF3">
    <property type="entry name" value="FELS-1 PROPHAGE TRANSCRIPTIONAL REGULATOR"/>
    <property type="match status" value="1"/>
</dbReference>
<name>A0A1S1HVE4_PROST</name>
<keyword evidence="6" id="KW-1185">Reference proteome</keyword>
<dbReference type="EMBL" id="LVIE01000035">
    <property type="protein sequence ID" value="OHT25356.1"/>
    <property type="molecule type" value="Genomic_DNA"/>
</dbReference>
<evidence type="ECO:0000313" key="5">
    <source>
        <dbReference type="EMBL" id="OHT25356.1"/>
    </source>
</evidence>
<organism evidence="5 6">
    <name type="scientific">Providencia stuartii</name>
    <dbReference type="NCBI Taxonomy" id="588"/>
    <lineage>
        <taxon>Bacteria</taxon>
        <taxon>Pseudomonadati</taxon>
        <taxon>Pseudomonadota</taxon>
        <taxon>Gammaproteobacteria</taxon>
        <taxon>Enterobacterales</taxon>
        <taxon>Morganellaceae</taxon>
        <taxon>Providencia</taxon>
    </lineage>
</organism>
<dbReference type="InterPro" id="IPR001387">
    <property type="entry name" value="Cro/C1-type_HTH"/>
</dbReference>
<dbReference type="Proteomes" id="UP000179588">
    <property type="component" value="Unassembled WGS sequence"/>
</dbReference>
<keyword evidence="3" id="KW-0804">Transcription</keyword>
<protein>
    <recommendedName>
        <fullName evidence="4">HTH cro/C1-type domain-containing protein</fullName>
    </recommendedName>
</protein>
<reference evidence="5 6" key="1">
    <citation type="submission" date="2016-03" db="EMBL/GenBank/DDBJ databases">
        <title>Genome sequence of Providencia stuartii strain, isolated from the salivary glands of larval Lucilia sericata.</title>
        <authorList>
            <person name="Yuan Y."/>
            <person name="Zhang Y."/>
            <person name="Fu S."/>
            <person name="Crippen T.L."/>
            <person name="Visi D."/>
            <person name="Benbow M.E."/>
            <person name="Allen M."/>
            <person name="Tomberlin J.K."/>
            <person name="Sze S.-H."/>
            <person name="Tarone A.M."/>
        </authorList>
    </citation>
    <scope>NUCLEOTIDE SEQUENCE [LARGE SCALE GENOMIC DNA]</scope>
    <source>
        <strain evidence="5 6">Crippen</strain>
    </source>
</reference>
<dbReference type="InterPro" id="IPR010982">
    <property type="entry name" value="Lambda_DNA-bd_dom_sf"/>
</dbReference>
<evidence type="ECO:0000256" key="1">
    <source>
        <dbReference type="ARBA" id="ARBA00023015"/>
    </source>
</evidence>
<dbReference type="SUPFAM" id="SSF47413">
    <property type="entry name" value="lambda repressor-like DNA-binding domains"/>
    <property type="match status" value="1"/>
</dbReference>
<gene>
    <name evidence="5" type="ORF">A3Q29_13675</name>
</gene>
<dbReference type="SMART" id="SM00530">
    <property type="entry name" value="HTH_XRE"/>
    <property type="match status" value="1"/>
</dbReference>